<reference evidence="2" key="1">
    <citation type="submission" date="2021-01" db="EMBL/GenBank/DDBJ databases">
        <title>Ramlibacter sp. strain AW1 16S ribosomal RNA gene Genome sequencing and assembly.</title>
        <authorList>
            <person name="Kang M."/>
        </authorList>
    </citation>
    <scope>NUCLEOTIDE SEQUENCE</scope>
    <source>
        <strain evidence="2">AW1</strain>
    </source>
</reference>
<organism evidence="2 3">
    <name type="scientific">Ramlibacter aurantiacus</name>
    <dbReference type="NCBI Taxonomy" id="2801330"/>
    <lineage>
        <taxon>Bacteria</taxon>
        <taxon>Pseudomonadati</taxon>
        <taxon>Pseudomonadota</taxon>
        <taxon>Betaproteobacteria</taxon>
        <taxon>Burkholderiales</taxon>
        <taxon>Comamonadaceae</taxon>
        <taxon>Ramlibacter</taxon>
    </lineage>
</organism>
<dbReference type="AlphaFoldDB" id="A0A937D7M4"/>
<keyword evidence="1" id="KW-0812">Transmembrane</keyword>
<evidence type="ECO:0000313" key="3">
    <source>
        <dbReference type="Proteomes" id="UP000613011"/>
    </source>
</evidence>
<dbReference type="Proteomes" id="UP000613011">
    <property type="component" value="Unassembled WGS sequence"/>
</dbReference>
<feature type="transmembrane region" description="Helical" evidence="1">
    <location>
        <begin position="21"/>
        <end position="42"/>
    </location>
</feature>
<feature type="transmembrane region" description="Helical" evidence="1">
    <location>
        <begin position="78"/>
        <end position="99"/>
    </location>
</feature>
<accession>A0A937D7M4</accession>
<proteinExistence type="predicted"/>
<evidence type="ECO:0000256" key="1">
    <source>
        <dbReference type="SAM" id="Phobius"/>
    </source>
</evidence>
<sequence>MTVIDPQTGAGGYLIEGGARGGALVLPGMLLAALSVAGLFLFTNPAVFAVAGVAGFIAHTLMALASSERQDDLFEYHAARLAALVGLLISGVVLGGYVVMSLPPLFVLTVLASIAATILSFVLLINSRR</sequence>
<keyword evidence="3" id="KW-1185">Reference proteome</keyword>
<dbReference type="EMBL" id="JAEQNA010000027">
    <property type="protein sequence ID" value="MBL0423472.1"/>
    <property type="molecule type" value="Genomic_DNA"/>
</dbReference>
<feature type="transmembrane region" description="Helical" evidence="1">
    <location>
        <begin position="48"/>
        <end position="66"/>
    </location>
</feature>
<comment type="caution">
    <text evidence="2">The sequence shown here is derived from an EMBL/GenBank/DDBJ whole genome shotgun (WGS) entry which is preliminary data.</text>
</comment>
<gene>
    <name evidence="2" type="ORF">JI739_24295</name>
</gene>
<name>A0A937D7M4_9BURK</name>
<keyword evidence="1" id="KW-0472">Membrane</keyword>
<keyword evidence="1" id="KW-1133">Transmembrane helix</keyword>
<evidence type="ECO:0000313" key="2">
    <source>
        <dbReference type="EMBL" id="MBL0423472.1"/>
    </source>
</evidence>
<protein>
    <submittedName>
        <fullName evidence="2">Uncharacterized protein</fullName>
    </submittedName>
</protein>
<feature type="transmembrane region" description="Helical" evidence="1">
    <location>
        <begin position="105"/>
        <end position="125"/>
    </location>
</feature>